<dbReference type="AlphaFoldDB" id="A0A6B8W5Z8"/>
<accession>A0A6B8W5Z8</accession>
<evidence type="ECO:0000256" key="1">
    <source>
        <dbReference type="SAM" id="Phobius"/>
    </source>
</evidence>
<reference evidence="2 3" key="1">
    <citation type="submission" date="2019-11" db="EMBL/GenBank/DDBJ databases">
        <title>Complete genome sequence of Corynebacterium kalinowskii 1959, a novel Corynebacterium species isolated from soil of a small paddock in Vilsendorf, Germany.</title>
        <authorList>
            <person name="Schaffert L."/>
            <person name="Ruwe M."/>
            <person name="Milse J."/>
            <person name="Hanuschka K."/>
            <person name="Ortseifen V."/>
            <person name="Droste J."/>
            <person name="Brandt D."/>
            <person name="Schlueter L."/>
            <person name="Kutter Y."/>
            <person name="Vinke S."/>
            <person name="Viehoefer P."/>
            <person name="Jacob L."/>
            <person name="Luebke N.-C."/>
            <person name="Schulte-Berndt E."/>
            <person name="Hain C."/>
            <person name="Linder M."/>
            <person name="Schmidt P."/>
            <person name="Wollenschlaeger L."/>
            <person name="Luttermann T."/>
            <person name="Thieme E."/>
            <person name="Hassa J."/>
            <person name="Haak M."/>
            <person name="Wittchen M."/>
            <person name="Mentz A."/>
            <person name="Persicke M."/>
            <person name="Busche T."/>
            <person name="Ruckert C."/>
        </authorList>
    </citation>
    <scope>NUCLEOTIDE SEQUENCE [LARGE SCALE GENOMIC DNA]</scope>
    <source>
        <strain evidence="2 3">2039</strain>
    </source>
</reference>
<protein>
    <submittedName>
        <fullName evidence="2">Uncharacterized protein</fullName>
    </submittedName>
</protein>
<feature type="transmembrane region" description="Helical" evidence="1">
    <location>
        <begin position="32"/>
        <end position="49"/>
    </location>
</feature>
<name>A0A6B8W5Z8_9CORY</name>
<dbReference type="Proteomes" id="UP000424462">
    <property type="component" value="Chromosome"/>
</dbReference>
<keyword evidence="1" id="KW-0472">Membrane</keyword>
<evidence type="ECO:0000313" key="3">
    <source>
        <dbReference type="Proteomes" id="UP000424462"/>
    </source>
</evidence>
<keyword evidence="3" id="KW-1185">Reference proteome</keyword>
<keyword evidence="1" id="KW-0812">Transmembrane</keyword>
<dbReference type="EMBL" id="CP046455">
    <property type="protein sequence ID" value="QGU06326.1"/>
    <property type="molecule type" value="Genomic_DNA"/>
</dbReference>
<keyword evidence="1" id="KW-1133">Transmembrane helix</keyword>
<sequence>MPTRESGGVNIHRWLRHPRQYLSKLVDMWQKIQIILSVFLTAVVAWQLISSGVSLM</sequence>
<evidence type="ECO:0000313" key="2">
    <source>
        <dbReference type="EMBL" id="QGU06326.1"/>
    </source>
</evidence>
<proteinExistence type="predicted"/>
<dbReference type="KEGG" id="cok:COCCU_01835"/>
<organism evidence="2 3">
    <name type="scientific">Corynebacterium occultum</name>
    <dbReference type="NCBI Taxonomy" id="2675219"/>
    <lineage>
        <taxon>Bacteria</taxon>
        <taxon>Bacillati</taxon>
        <taxon>Actinomycetota</taxon>
        <taxon>Actinomycetes</taxon>
        <taxon>Mycobacteriales</taxon>
        <taxon>Corynebacteriaceae</taxon>
        <taxon>Corynebacterium</taxon>
    </lineage>
</organism>
<gene>
    <name evidence="2" type="ORF">COCCU_01835</name>
</gene>